<comment type="caution">
    <text evidence="2">The sequence shown here is derived from an EMBL/GenBank/DDBJ whole genome shotgun (WGS) entry which is preliminary data.</text>
</comment>
<dbReference type="EMBL" id="LBVP01000026">
    <property type="protein sequence ID" value="KKQ88159.1"/>
    <property type="molecule type" value="Genomic_DNA"/>
</dbReference>
<dbReference type="PROSITE" id="PS00455">
    <property type="entry name" value="AMP_BINDING"/>
    <property type="match status" value="1"/>
</dbReference>
<proteinExistence type="predicted"/>
<accession>A0A0G0NQL7</accession>
<dbReference type="Pfam" id="PF00501">
    <property type="entry name" value="AMP-binding"/>
    <property type="match status" value="1"/>
</dbReference>
<evidence type="ECO:0000259" key="1">
    <source>
        <dbReference type="Pfam" id="PF00501"/>
    </source>
</evidence>
<dbReference type="SUPFAM" id="SSF56801">
    <property type="entry name" value="Acetyl-CoA synthetase-like"/>
    <property type="match status" value="1"/>
</dbReference>
<name>A0A0G0NQL7_9BACT</name>
<dbReference type="Gene3D" id="3.40.50.12780">
    <property type="entry name" value="N-terminal domain of ligase-like"/>
    <property type="match status" value="1"/>
</dbReference>
<evidence type="ECO:0000313" key="3">
    <source>
        <dbReference type="Proteomes" id="UP000034893"/>
    </source>
</evidence>
<dbReference type="PANTHER" id="PTHR24096">
    <property type="entry name" value="LONG-CHAIN-FATTY-ACID--COA LIGASE"/>
    <property type="match status" value="1"/>
</dbReference>
<protein>
    <recommendedName>
        <fullName evidence="1">AMP-dependent synthetase/ligase domain-containing protein</fullName>
    </recommendedName>
</protein>
<sequence>MRIGYFPQKHTKNNVSFFLEEHAQKQPHKIAFYFLPSGVPVDKNVRHNSITYQDFNYKVRIFGGSLLRSGIKKGDRVIIFVSISPELYISIAGLQRIGAIPVLIDSLVRKEQLGEILQNSQPKGIIAPLEFLKAFGSNLDFFGIQTRISTNTYSEEENTISFNKLLEGKAKKIVPVEQNDTALITYTTGSSGTPKGANRTHRFLAAQHYTLKRLFPYSSNDIDLPVFPVFTLNNIASGISTVIPAIDISKPNQKDPQTLFFQIKECGVNSMTLAPSSFRNLAAYCITKNILLNKISRVLTGGAPISETDILRFMKIAPSSKNWILYGSTEVEPISYIESQEMISINIPKWTNITKIGVNVGKIDKELNHKFINIEAGNFDENVEVKKIEVKGGEVGELIVAGENVCQEYYKNEDAFSRTKIKDEDGTVWHRTGDLARIDKSGFLWIVGRKHNVIKQGNEYFFPVRPEIILKDLPYIINAAYLDIEHNDKNSIIVVVTLERKDGAIEKLCRKKITKVFKKEKLPLDEIVFMEEIPMDVRHHSKVDYNKLRQKLYEVFR</sequence>
<dbReference type="InterPro" id="IPR000873">
    <property type="entry name" value="AMP-dep_synth/lig_dom"/>
</dbReference>
<reference evidence="2 3" key="1">
    <citation type="journal article" date="2015" name="Nature">
        <title>rRNA introns, odd ribosomes, and small enigmatic genomes across a large radiation of phyla.</title>
        <authorList>
            <person name="Brown C.T."/>
            <person name="Hug L.A."/>
            <person name="Thomas B.C."/>
            <person name="Sharon I."/>
            <person name="Castelle C.J."/>
            <person name="Singh A."/>
            <person name="Wilkins M.J."/>
            <person name="Williams K.H."/>
            <person name="Banfield J.F."/>
        </authorList>
    </citation>
    <scope>NUCLEOTIDE SEQUENCE [LARGE SCALE GENOMIC DNA]</scope>
</reference>
<dbReference type="Proteomes" id="UP000034893">
    <property type="component" value="Unassembled WGS sequence"/>
</dbReference>
<dbReference type="InterPro" id="IPR042099">
    <property type="entry name" value="ANL_N_sf"/>
</dbReference>
<evidence type="ECO:0000313" key="2">
    <source>
        <dbReference type="EMBL" id="KKQ88159.1"/>
    </source>
</evidence>
<feature type="domain" description="AMP-dependent synthetase/ligase" evidence="1">
    <location>
        <begin position="19"/>
        <end position="410"/>
    </location>
</feature>
<dbReference type="GO" id="GO:0016405">
    <property type="term" value="F:CoA-ligase activity"/>
    <property type="evidence" value="ECO:0007669"/>
    <property type="project" value="TreeGrafter"/>
</dbReference>
<dbReference type="AlphaFoldDB" id="A0A0G0NQL7"/>
<dbReference type="InterPro" id="IPR020845">
    <property type="entry name" value="AMP-binding_CS"/>
</dbReference>
<organism evidence="2 3">
    <name type="scientific">Candidatus Curtissbacteria bacterium GW2011_GWC2_38_9</name>
    <dbReference type="NCBI Taxonomy" id="1618414"/>
    <lineage>
        <taxon>Bacteria</taxon>
        <taxon>Candidatus Curtissiibacteriota</taxon>
    </lineage>
</organism>
<gene>
    <name evidence="2" type="ORF">UT12_C0026G0006</name>
</gene>